<dbReference type="Pfam" id="PF14885">
    <property type="entry name" value="GHL15"/>
    <property type="match status" value="1"/>
</dbReference>
<organism evidence="1 2">
    <name type="scientific">Aporhodopirellula aestuarii</name>
    <dbReference type="NCBI Taxonomy" id="2950107"/>
    <lineage>
        <taxon>Bacteria</taxon>
        <taxon>Pseudomonadati</taxon>
        <taxon>Planctomycetota</taxon>
        <taxon>Planctomycetia</taxon>
        <taxon>Pirellulales</taxon>
        <taxon>Pirellulaceae</taxon>
        <taxon>Aporhodopirellula</taxon>
    </lineage>
</organism>
<dbReference type="Proteomes" id="UP001202961">
    <property type="component" value="Unassembled WGS sequence"/>
</dbReference>
<accession>A0ABT0U4S0</accession>
<dbReference type="Gene3D" id="2.60.120.200">
    <property type="match status" value="1"/>
</dbReference>
<sequence length="722" mass="79295">MNLNSPDLSCKRVVDHSKWIYQITWTGNDLLDGAEAETLQFNVVVEAFSGTTFSFKGGVNTSSVASLGNPASLSGANNNWSVGKGGSIGVGESIRMSLQDFTINGSELVSKGLVLEETFTHFIARESGGGRGHKMILGVGERLRSATFGTPTESCDVSGSSYSVTGAGGAVKGRDWAMQQVHLSLVVRNPSLSIEDPGHLFADLQNGHTFGPTPYPPTSEEKLNAFPAFSWDRVPRGILIRKSTAYKDDEIIAIAEHYDLVVLEKANNAGQGSTMKGMLHTAARLKKINPNLKILFYWNSRIYFGHYGIDDSITKHRDEWIDPKFTIRDGLPTYDRSNPDFVQWWVGCAEKMIAHPSIDGTFVDKSGVPISMLDALYKATPANKLVMNNNAGARQRIGFVDGTYREGWSGGGSPDTVAETIAIGRETGLNKKMQILRMPVKGATSKRDMEDRIDRSLAIYLLYAEKYSYFYWQATVDAKKGKMWEWDASYIDQLNRPLGEPLGPYVRDSNVFTRSFEHCDVFLNYQPGSGEKSVARILWKNDIGNPALAGSGISGTDDTYRIQGGGGFSRESEQLFFLSDAHYGDGAIKASIDALENTHAYARAGIMFRESLATDAPMVAVLRDPAGRLYMYYRLKSGEKTVSAGFIDAGKGRRVMLVRSGDVFSGYCSSDGTRWTKISQVSIPMREKIEMGMAVASHSQTALAAATFSEFARREITSKQNE</sequence>
<dbReference type="GO" id="GO:0016787">
    <property type="term" value="F:hydrolase activity"/>
    <property type="evidence" value="ECO:0007669"/>
    <property type="project" value="UniProtKB-KW"/>
</dbReference>
<protein>
    <submittedName>
        <fullName evidence="1">Glycoside hydrolase family 15 protein</fullName>
    </submittedName>
</protein>
<dbReference type="InterPro" id="IPR029455">
    <property type="entry name" value="GHL15"/>
</dbReference>
<proteinExistence type="predicted"/>
<evidence type="ECO:0000313" key="2">
    <source>
        <dbReference type="Proteomes" id="UP001202961"/>
    </source>
</evidence>
<keyword evidence="1" id="KW-0378">Hydrolase</keyword>
<gene>
    <name evidence="1" type="ORF">NB063_14450</name>
</gene>
<name>A0ABT0U4S0_9BACT</name>
<dbReference type="EMBL" id="JAMQBK010000038">
    <property type="protein sequence ID" value="MCM2371807.1"/>
    <property type="molecule type" value="Genomic_DNA"/>
</dbReference>
<evidence type="ECO:0000313" key="1">
    <source>
        <dbReference type="EMBL" id="MCM2371807.1"/>
    </source>
</evidence>
<reference evidence="1 2" key="1">
    <citation type="journal article" date="2022" name="Syst. Appl. Microbiol.">
        <title>Rhodopirellula aestuarii sp. nov., a novel member of the genus Rhodopirellula isolated from brackish sediments collected in the Tagus River estuary, Portugal.</title>
        <authorList>
            <person name="Vitorino I.R."/>
            <person name="Klimek D."/>
            <person name="Calusinska M."/>
            <person name="Lobo-da-Cunha A."/>
            <person name="Vasconcelos V."/>
            <person name="Lage O.M."/>
        </authorList>
    </citation>
    <scope>NUCLEOTIDE SEQUENCE [LARGE SCALE GENOMIC DNA]</scope>
    <source>
        <strain evidence="1 2">ICT_H3.1</strain>
    </source>
</reference>
<comment type="caution">
    <text evidence="1">The sequence shown here is derived from an EMBL/GenBank/DDBJ whole genome shotgun (WGS) entry which is preliminary data.</text>
</comment>
<keyword evidence="2" id="KW-1185">Reference proteome</keyword>